<organism evidence="9 10">
    <name type="scientific">Fusarium zealandicum</name>
    <dbReference type="NCBI Taxonomy" id="1053134"/>
    <lineage>
        <taxon>Eukaryota</taxon>
        <taxon>Fungi</taxon>
        <taxon>Dikarya</taxon>
        <taxon>Ascomycota</taxon>
        <taxon>Pezizomycotina</taxon>
        <taxon>Sordariomycetes</taxon>
        <taxon>Hypocreomycetidae</taxon>
        <taxon>Hypocreales</taxon>
        <taxon>Nectriaceae</taxon>
        <taxon>Fusarium</taxon>
        <taxon>Fusarium staphyleae species complex</taxon>
    </lineage>
</organism>
<dbReference type="OrthoDB" id="10056939at2759"/>
<dbReference type="PROSITE" id="PS50157">
    <property type="entry name" value="ZINC_FINGER_C2H2_2"/>
    <property type="match status" value="1"/>
</dbReference>
<reference evidence="9" key="1">
    <citation type="journal article" date="2020" name="BMC Genomics">
        <title>Correction to: Identification and distribution of gene clusters required for synthesis of sphingolipid metabolism inhibitors in diverse species of the filamentous fungus Fusarium.</title>
        <authorList>
            <person name="Kim H.S."/>
            <person name="Lohmar J.M."/>
            <person name="Busman M."/>
            <person name="Brown D.W."/>
            <person name="Naumann T.A."/>
            <person name="Divon H.H."/>
            <person name="Lysoe E."/>
            <person name="Uhlig S."/>
            <person name="Proctor R.H."/>
        </authorList>
    </citation>
    <scope>NUCLEOTIDE SEQUENCE</scope>
    <source>
        <strain evidence="9">NRRL 22465</strain>
    </source>
</reference>
<evidence type="ECO:0000256" key="3">
    <source>
        <dbReference type="ARBA" id="ARBA00023242"/>
    </source>
</evidence>
<reference evidence="9" key="2">
    <citation type="submission" date="2020-05" db="EMBL/GenBank/DDBJ databases">
        <authorList>
            <person name="Kim H.-S."/>
            <person name="Proctor R.H."/>
            <person name="Brown D.W."/>
        </authorList>
    </citation>
    <scope>NUCLEOTIDE SEQUENCE</scope>
    <source>
        <strain evidence="9">NRRL 22465</strain>
    </source>
</reference>
<sequence length="847" mass="94942">MNPINPQQEEALGELNESLDDFLYGCDTTHMLSLDIGDVENGGTFASEPRMQHDGEAVESSLFQPASQESAILELGLQQAHASGTMRQPQALRAFDNQFIRPETGSPSILQSGLLSRQTDTIKSLPWLPGGPFDPDAQVRPPPKIGKRFSSESVRVLKSWLGNNVHRPYPTAADVETIQRQTGLNKQQINTWLANARRRLKNQPGSARPPTPQVHSSPMAVPARNDTTATSSSFQDMGPLQRWQNSPPEHEPATASAIVQAVRGFPVADSPDRLYSGESDIGRSLNSSSSAGSTVASQSSSAYSHTSGFSFKSVERIRKAIKLKRRRIPTERPAASQNNHPFQCTFCTETFKTKWSWKRHEKSLHLSLEQWECTPSGPTALDEKSQQVCVYCGLVNPDSSHKQIHNFAACQGRALEERTFSRKDHLQQHLKLVHNSQFNKWPMDSWKRQCEKIRSRCGFCGMIIDFWSDRVDHVAEHFKAGQTMADWKGDWGFEAHMLDMVENSMAPYLIHYERKSPWPFTTRQGLPDAPPSAFELVKQELEYYHANHVHAKHHPPTHQALLYEGCCIIFGAEMLSQDAAIPGPSWLRDLFMSSEDVVTQARIRPMKSAAKSRMTNLRISGKDNIFEACPMEERLRAYVDIPKLVGLEVGDAELQHQAYLIVQAMEEVSPTASDVFHTFLTGLIFGSTHWLAPFRQRNGLPVVEATSTDDKATIPKGAGTTMYTDLLQGGSPDDAPWKNSDYITPEARPDNGIEWPTSFFLNDSNCYRRLGRELTRFVMSAMSPRNPNSHVPTDGELQHQARWIMFSDDDPWNQTPADNPQWLEEFKKDAGLASLESPSGLLGKRSE</sequence>
<dbReference type="SUPFAM" id="SSF46689">
    <property type="entry name" value="Homeodomain-like"/>
    <property type="match status" value="1"/>
</dbReference>
<protein>
    <recommendedName>
        <fullName evidence="11">Monocarboxylate transporter 4</fullName>
    </recommendedName>
</protein>
<keyword evidence="4" id="KW-0479">Metal-binding</keyword>
<evidence type="ECO:0000313" key="9">
    <source>
        <dbReference type="EMBL" id="KAF4973973.1"/>
    </source>
</evidence>
<dbReference type="CDD" id="cd00086">
    <property type="entry name" value="homeodomain"/>
    <property type="match status" value="1"/>
</dbReference>
<dbReference type="GO" id="GO:0003677">
    <property type="term" value="F:DNA binding"/>
    <property type="evidence" value="ECO:0007669"/>
    <property type="project" value="UniProtKB-UniRule"/>
</dbReference>
<feature type="region of interest" description="Disordered" evidence="6">
    <location>
        <begin position="127"/>
        <end position="147"/>
    </location>
</feature>
<dbReference type="SMART" id="SM00389">
    <property type="entry name" value="HOX"/>
    <property type="match status" value="1"/>
</dbReference>
<keyword evidence="3 5" id="KW-0539">Nucleus</keyword>
<keyword evidence="1 5" id="KW-0238">DNA-binding</keyword>
<comment type="caution">
    <text evidence="9">The sequence shown here is derived from an EMBL/GenBank/DDBJ whole genome shotgun (WGS) entry which is preliminary data.</text>
</comment>
<dbReference type="Gene3D" id="1.10.10.60">
    <property type="entry name" value="Homeodomain-like"/>
    <property type="match status" value="1"/>
</dbReference>
<dbReference type="EMBL" id="JABEYC010000821">
    <property type="protein sequence ID" value="KAF4973973.1"/>
    <property type="molecule type" value="Genomic_DNA"/>
</dbReference>
<keyword evidence="4" id="KW-0863">Zinc-finger</keyword>
<feature type="domain" description="C2H2-type" evidence="8">
    <location>
        <begin position="342"/>
        <end position="370"/>
    </location>
</feature>
<feature type="compositionally biased region" description="Low complexity" evidence="6">
    <location>
        <begin position="284"/>
        <end position="305"/>
    </location>
</feature>
<evidence type="ECO:0000256" key="6">
    <source>
        <dbReference type="SAM" id="MobiDB-lite"/>
    </source>
</evidence>
<dbReference type="InterPro" id="IPR008422">
    <property type="entry name" value="KN_HD"/>
</dbReference>
<keyword evidence="10" id="KW-1185">Reference proteome</keyword>
<evidence type="ECO:0000256" key="2">
    <source>
        <dbReference type="ARBA" id="ARBA00023155"/>
    </source>
</evidence>
<dbReference type="PROSITE" id="PS50071">
    <property type="entry name" value="HOMEOBOX_2"/>
    <property type="match status" value="1"/>
</dbReference>
<dbReference type="Proteomes" id="UP000635477">
    <property type="component" value="Unassembled WGS sequence"/>
</dbReference>
<evidence type="ECO:0000259" key="7">
    <source>
        <dbReference type="PROSITE" id="PS50071"/>
    </source>
</evidence>
<evidence type="ECO:0000313" key="10">
    <source>
        <dbReference type="Proteomes" id="UP000635477"/>
    </source>
</evidence>
<dbReference type="AlphaFoldDB" id="A0A8H4UCL8"/>
<name>A0A8H4UCL8_9HYPO</name>
<dbReference type="PANTHER" id="PTHR11850">
    <property type="entry name" value="HOMEOBOX PROTEIN TRANSCRIPTION FACTORS"/>
    <property type="match status" value="1"/>
</dbReference>
<dbReference type="Gene3D" id="3.30.160.60">
    <property type="entry name" value="Classic Zinc Finger"/>
    <property type="match status" value="1"/>
</dbReference>
<accession>A0A8H4UCL8</accession>
<feature type="region of interest" description="Disordered" evidence="6">
    <location>
        <begin position="270"/>
        <end position="305"/>
    </location>
</feature>
<evidence type="ECO:0008006" key="11">
    <source>
        <dbReference type="Google" id="ProtNLM"/>
    </source>
</evidence>
<dbReference type="InterPro" id="IPR001356">
    <property type="entry name" value="HD"/>
</dbReference>
<feature type="DNA-binding region" description="Homeobox" evidence="5">
    <location>
        <begin position="142"/>
        <end position="204"/>
    </location>
</feature>
<gene>
    <name evidence="9" type="ORF">FZEAL_9080</name>
</gene>
<dbReference type="InterPro" id="IPR013087">
    <property type="entry name" value="Znf_C2H2_type"/>
</dbReference>
<dbReference type="InterPro" id="IPR009057">
    <property type="entry name" value="Homeodomain-like_sf"/>
</dbReference>
<dbReference type="GO" id="GO:0006355">
    <property type="term" value="P:regulation of DNA-templated transcription"/>
    <property type="evidence" value="ECO:0007669"/>
    <property type="project" value="InterPro"/>
</dbReference>
<evidence type="ECO:0000259" key="8">
    <source>
        <dbReference type="PROSITE" id="PS50157"/>
    </source>
</evidence>
<evidence type="ECO:0000256" key="5">
    <source>
        <dbReference type="PROSITE-ProRule" id="PRU00108"/>
    </source>
</evidence>
<dbReference type="SMART" id="SM00355">
    <property type="entry name" value="ZnF_C2H2"/>
    <property type="match status" value="3"/>
</dbReference>
<feature type="compositionally biased region" description="Polar residues" evidence="6">
    <location>
        <begin position="225"/>
        <end position="235"/>
    </location>
</feature>
<dbReference type="InterPro" id="IPR050224">
    <property type="entry name" value="TALE_homeobox"/>
</dbReference>
<comment type="subcellular location">
    <subcellularLocation>
        <location evidence="5">Nucleus</location>
    </subcellularLocation>
</comment>
<dbReference type="GO" id="GO:0005634">
    <property type="term" value="C:nucleus"/>
    <property type="evidence" value="ECO:0007669"/>
    <property type="project" value="UniProtKB-SubCell"/>
</dbReference>
<feature type="region of interest" description="Disordered" evidence="6">
    <location>
        <begin position="202"/>
        <end position="254"/>
    </location>
</feature>
<evidence type="ECO:0000256" key="1">
    <source>
        <dbReference type="ARBA" id="ARBA00023125"/>
    </source>
</evidence>
<dbReference type="GO" id="GO:0008270">
    <property type="term" value="F:zinc ion binding"/>
    <property type="evidence" value="ECO:0007669"/>
    <property type="project" value="UniProtKB-KW"/>
</dbReference>
<evidence type="ECO:0000256" key="4">
    <source>
        <dbReference type="PROSITE-ProRule" id="PRU00042"/>
    </source>
</evidence>
<proteinExistence type="predicted"/>
<keyword evidence="4" id="KW-0862">Zinc</keyword>
<dbReference type="Pfam" id="PF05920">
    <property type="entry name" value="Homeobox_KN"/>
    <property type="match status" value="1"/>
</dbReference>
<keyword evidence="2 5" id="KW-0371">Homeobox</keyword>
<feature type="domain" description="Homeobox" evidence="7">
    <location>
        <begin position="140"/>
        <end position="203"/>
    </location>
</feature>
<dbReference type="PROSITE" id="PS00028">
    <property type="entry name" value="ZINC_FINGER_C2H2_1"/>
    <property type="match status" value="1"/>
</dbReference>